<keyword evidence="2" id="KW-1185">Reference proteome</keyword>
<dbReference type="Proteomes" id="UP001057402">
    <property type="component" value="Chromosome 10"/>
</dbReference>
<dbReference type="EMBL" id="CM042889">
    <property type="protein sequence ID" value="KAI4321994.1"/>
    <property type="molecule type" value="Genomic_DNA"/>
</dbReference>
<gene>
    <name evidence="1" type="ORF">MLD38_035312</name>
</gene>
<organism evidence="1 2">
    <name type="scientific">Melastoma candidum</name>
    <dbReference type="NCBI Taxonomy" id="119954"/>
    <lineage>
        <taxon>Eukaryota</taxon>
        <taxon>Viridiplantae</taxon>
        <taxon>Streptophyta</taxon>
        <taxon>Embryophyta</taxon>
        <taxon>Tracheophyta</taxon>
        <taxon>Spermatophyta</taxon>
        <taxon>Magnoliopsida</taxon>
        <taxon>eudicotyledons</taxon>
        <taxon>Gunneridae</taxon>
        <taxon>Pentapetalae</taxon>
        <taxon>rosids</taxon>
        <taxon>malvids</taxon>
        <taxon>Myrtales</taxon>
        <taxon>Melastomataceae</taxon>
        <taxon>Melastomatoideae</taxon>
        <taxon>Melastomateae</taxon>
        <taxon>Melastoma</taxon>
    </lineage>
</organism>
<evidence type="ECO:0000313" key="2">
    <source>
        <dbReference type="Proteomes" id="UP001057402"/>
    </source>
</evidence>
<proteinExistence type="predicted"/>
<evidence type="ECO:0000313" key="1">
    <source>
        <dbReference type="EMBL" id="KAI4321994.1"/>
    </source>
</evidence>
<reference evidence="2" key="1">
    <citation type="journal article" date="2023" name="Front. Plant Sci.">
        <title>Chromosomal-level genome assembly of Melastoma candidum provides insights into trichome evolution.</title>
        <authorList>
            <person name="Zhong Y."/>
            <person name="Wu W."/>
            <person name="Sun C."/>
            <person name="Zou P."/>
            <person name="Liu Y."/>
            <person name="Dai S."/>
            <person name="Zhou R."/>
        </authorList>
    </citation>
    <scope>NUCLEOTIDE SEQUENCE [LARGE SCALE GENOMIC DNA]</scope>
</reference>
<sequence>MSPEMRAPKAAAVSLEWGIHLRVLDLLIARASTSRSHLDLLWVRRGVFWFVEATWSAGWVSRASGRRQAIYAGLWGGAPSAAGSRDGGGLRWESSSGRHSHGDETGRLLGRGRVEAPGRGAGKVRRGLEEGRLRREGLRFWAPVGTPRARPNLRRLGMSSRGVKSVAAVLSLDALEDWFAVLRALWCRELSWVAGIGKVGRPLWGASC</sequence>
<protein>
    <submittedName>
        <fullName evidence="1">Uncharacterized protein</fullName>
    </submittedName>
</protein>
<comment type="caution">
    <text evidence="1">The sequence shown here is derived from an EMBL/GenBank/DDBJ whole genome shotgun (WGS) entry which is preliminary data.</text>
</comment>
<accession>A0ACB9MEM1</accession>
<name>A0ACB9MEM1_9MYRT</name>